<proteinExistence type="inferred from homology"/>
<keyword evidence="2" id="KW-0547">Nucleotide-binding</keyword>
<organism evidence="4 5">
    <name type="scientific">Quercus lobata</name>
    <name type="common">Valley oak</name>
    <dbReference type="NCBI Taxonomy" id="97700"/>
    <lineage>
        <taxon>Eukaryota</taxon>
        <taxon>Viridiplantae</taxon>
        <taxon>Streptophyta</taxon>
        <taxon>Embryophyta</taxon>
        <taxon>Tracheophyta</taxon>
        <taxon>Spermatophyta</taxon>
        <taxon>Magnoliopsida</taxon>
        <taxon>eudicotyledons</taxon>
        <taxon>Gunneridae</taxon>
        <taxon>Pentapetalae</taxon>
        <taxon>rosids</taxon>
        <taxon>fabids</taxon>
        <taxon>Fagales</taxon>
        <taxon>Fagaceae</taxon>
        <taxon>Quercus</taxon>
    </lineage>
</organism>
<keyword evidence="5" id="KW-1185">Reference proteome</keyword>
<dbReference type="Pfam" id="PF00012">
    <property type="entry name" value="HSP70"/>
    <property type="match status" value="1"/>
</dbReference>
<dbReference type="SUPFAM" id="SSF100934">
    <property type="entry name" value="Heat shock protein 70kD (HSP70), C-terminal subdomain"/>
    <property type="match status" value="1"/>
</dbReference>
<dbReference type="InterPro" id="IPR011989">
    <property type="entry name" value="ARM-like"/>
</dbReference>
<evidence type="ECO:0000313" key="4">
    <source>
        <dbReference type="EnsemblPlants" id="QL08p059957:mrna"/>
    </source>
</evidence>
<dbReference type="EnsemblPlants" id="QL08p059957:mrna">
    <property type="protein sequence ID" value="QL08p059957:mrna"/>
    <property type="gene ID" value="QL08p059957"/>
</dbReference>
<dbReference type="Gene3D" id="1.20.1270.10">
    <property type="match status" value="1"/>
</dbReference>
<evidence type="ECO:0000256" key="1">
    <source>
        <dbReference type="ARBA" id="ARBA00007381"/>
    </source>
</evidence>
<dbReference type="Proteomes" id="UP000594261">
    <property type="component" value="Chromosome 8"/>
</dbReference>
<dbReference type="PANTHER" id="PTHR19375">
    <property type="entry name" value="HEAT SHOCK PROTEIN 70KDA"/>
    <property type="match status" value="1"/>
</dbReference>
<name>A0A7N2MGY3_QUELO</name>
<keyword evidence="3" id="KW-0067">ATP-binding</keyword>
<dbReference type="InParanoid" id="A0A7N2MGY3"/>
<sequence>MLLDVIPLSLGILTDPTKDMSVLVPRNSSIPAKKEGNITTKCDNQTSIIIPVYKGEKARATDNNFLGEFVLHGIPAAPRGVAQVKVCFDIDANGILNVSAEEITIGSMSKITITKDKLSLFGEEIERMVKDVETYKAKDDEHRKKSNARKALVDYACRVRNTINDEKIGAKVDPECKKKINDAIEQAAKTLRVTATELCKLQIADVMAWTIPFSVVFFIGRERQSYICCPTYGVTTGGHNMETLNLKDTVEKDTFFRKLPNLAEQLPRPIVLKKLVPLLASALEFGSAAAPALAALLKMGSWLSKEEFSAKVMLFQYLYNILIFRC</sequence>
<reference evidence="4" key="2">
    <citation type="submission" date="2021-01" db="UniProtKB">
        <authorList>
            <consortium name="EnsemblPlants"/>
        </authorList>
    </citation>
    <scope>IDENTIFICATION</scope>
</reference>
<dbReference type="Gene3D" id="2.60.34.10">
    <property type="entry name" value="Substrate Binding Domain Of DNAk, Chain A, domain 1"/>
    <property type="match status" value="1"/>
</dbReference>
<dbReference type="AlphaFoldDB" id="A0A7N2MGY3"/>
<dbReference type="EMBL" id="LRBV02000008">
    <property type="status" value="NOT_ANNOTATED_CDS"/>
    <property type="molecule type" value="Genomic_DNA"/>
</dbReference>
<accession>A0A7N2MGY3</accession>
<dbReference type="GO" id="GO:0140662">
    <property type="term" value="F:ATP-dependent protein folding chaperone"/>
    <property type="evidence" value="ECO:0007669"/>
    <property type="project" value="InterPro"/>
</dbReference>
<dbReference type="SUPFAM" id="SSF100920">
    <property type="entry name" value="Heat shock protein 70kD (HSP70), peptide-binding domain"/>
    <property type="match status" value="1"/>
</dbReference>
<evidence type="ECO:0000256" key="3">
    <source>
        <dbReference type="ARBA" id="ARBA00022840"/>
    </source>
</evidence>
<evidence type="ECO:0000256" key="2">
    <source>
        <dbReference type="ARBA" id="ARBA00022741"/>
    </source>
</evidence>
<dbReference type="InterPro" id="IPR029047">
    <property type="entry name" value="HSP70_peptide-bd_sf"/>
</dbReference>
<dbReference type="FunFam" id="2.60.34.10:FF:000012">
    <property type="entry name" value="Heat shock 70 kDa protein"/>
    <property type="match status" value="1"/>
</dbReference>
<comment type="similarity">
    <text evidence="1">Belongs to the heat shock protein 70 family.</text>
</comment>
<evidence type="ECO:0000313" key="5">
    <source>
        <dbReference type="Proteomes" id="UP000594261"/>
    </source>
</evidence>
<dbReference type="InterPro" id="IPR029048">
    <property type="entry name" value="HSP70_C_sf"/>
</dbReference>
<reference evidence="4 5" key="1">
    <citation type="journal article" date="2016" name="G3 (Bethesda)">
        <title>First Draft Assembly and Annotation of the Genome of a California Endemic Oak Quercus lobata Nee (Fagaceae).</title>
        <authorList>
            <person name="Sork V.L."/>
            <person name="Fitz-Gibbon S.T."/>
            <person name="Puiu D."/>
            <person name="Crepeau M."/>
            <person name="Gugger P.F."/>
            <person name="Sherman R."/>
            <person name="Stevens K."/>
            <person name="Langley C.H."/>
            <person name="Pellegrini M."/>
            <person name="Salzberg S.L."/>
        </authorList>
    </citation>
    <scope>NUCLEOTIDE SEQUENCE [LARGE SCALE GENOMIC DNA]</scope>
    <source>
        <strain evidence="4 5">cv. SW786</strain>
    </source>
</reference>
<dbReference type="InterPro" id="IPR013126">
    <property type="entry name" value="Hsp_70_fam"/>
</dbReference>
<dbReference type="Gramene" id="QL08p059957:mrna">
    <property type="protein sequence ID" value="QL08p059957:mrna"/>
    <property type="gene ID" value="QL08p059957"/>
</dbReference>
<evidence type="ECO:0008006" key="6">
    <source>
        <dbReference type="Google" id="ProtNLM"/>
    </source>
</evidence>
<dbReference type="GO" id="GO:0005524">
    <property type="term" value="F:ATP binding"/>
    <property type="evidence" value="ECO:0007669"/>
    <property type="project" value="UniProtKB-KW"/>
</dbReference>
<protein>
    <recommendedName>
        <fullName evidence="6">Heat shock protein 70</fullName>
    </recommendedName>
</protein>
<dbReference type="Gene3D" id="1.25.10.10">
    <property type="entry name" value="Leucine-rich Repeat Variant"/>
    <property type="match status" value="1"/>
</dbReference>